<evidence type="ECO:0000313" key="5">
    <source>
        <dbReference type="Proteomes" id="UP001341297"/>
    </source>
</evidence>
<dbReference type="Pfam" id="PF09911">
    <property type="entry name" value="DUF2140"/>
    <property type="match status" value="1"/>
</dbReference>
<dbReference type="Proteomes" id="UP000036168">
    <property type="component" value="Unassembled WGS sequence"/>
</dbReference>
<dbReference type="PATRIC" id="fig|1664069.3.peg.800"/>
<dbReference type="STRING" id="1664069.BGLY_2562"/>
<dbReference type="EMBL" id="LECW02000024">
    <property type="protein sequence ID" value="KRT93038.1"/>
    <property type="molecule type" value="Genomic_DNA"/>
</dbReference>
<keyword evidence="1" id="KW-0812">Transmembrane</keyword>
<comment type="caution">
    <text evidence="2">The sequence shown here is derived from an EMBL/GenBank/DDBJ whole genome shotgun (WGS) entry which is preliminary data.</text>
</comment>
<evidence type="ECO:0000313" key="3">
    <source>
        <dbReference type="EMBL" id="MEC0486678.1"/>
    </source>
</evidence>
<accession>A0A0J6EZH0</accession>
<reference evidence="2" key="2">
    <citation type="submission" date="2015-10" db="EMBL/GenBank/DDBJ databases">
        <authorList>
            <person name="Gilbert D.G."/>
        </authorList>
    </citation>
    <scope>NUCLEOTIDE SEQUENCE</scope>
    <source>
        <strain evidence="2">GO-13</strain>
    </source>
</reference>
<feature type="transmembrane region" description="Helical" evidence="1">
    <location>
        <begin position="7"/>
        <end position="28"/>
    </location>
</feature>
<evidence type="ECO:0000313" key="4">
    <source>
        <dbReference type="Proteomes" id="UP000036168"/>
    </source>
</evidence>
<protein>
    <submittedName>
        <fullName evidence="3">YpmS family protein</fullName>
    </submittedName>
</protein>
<dbReference type="EMBL" id="JARRTL010000019">
    <property type="protein sequence ID" value="MEC0486678.1"/>
    <property type="molecule type" value="Genomic_DNA"/>
</dbReference>
<sequence>MKKWKSLFLTLLAVNIIILAGVLTLLILPGGEREQAGPPVSEYELNVTGTKESLSAFINSYLQKETSSDLDYKVEIDDEVHVIGAIRAFSSTVDCAVSFRPSVEKNGDVVLRVTKFSLGKLNIPISFVLNYMDQFYDLPDFVHVRAHAKEIQVSLSEMPLKNGMYVKAKTIDLKNDQIEFVYYQPAS</sequence>
<dbReference type="Proteomes" id="UP001341297">
    <property type="component" value="Unassembled WGS sequence"/>
</dbReference>
<keyword evidence="1" id="KW-0472">Membrane</keyword>
<dbReference type="RefSeq" id="WP_048356366.1">
    <property type="nucleotide sequence ID" value="NZ_CP023481.1"/>
</dbReference>
<keyword evidence="1" id="KW-1133">Transmembrane helix</keyword>
<dbReference type="OrthoDB" id="2412610at2"/>
<name>A0A0J6DTN1_9BACI</name>
<organism evidence="2 4">
    <name type="scientific">Bacillus glycinifermentans</name>
    <dbReference type="NCBI Taxonomy" id="1664069"/>
    <lineage>
        <taxon>Bacteria</taxon>
        <taxon>Bacillati</taxon>
        <taxon>Bacillota</taxon>
        <taxon>Bacilli</taxon>
        <taxon>Bacillales</taxon>
        <taxon>Bacillaceae</taxon>
        <taxon>Bacillus</taxon>
    </lineage>
</organism>
<evidence type="ECO:0000313" key="2">
    <source>
        <dbReference type="EMBL" id="KRT93038.1"/>
    </source>
</evidence>
<proteinExistence type="predicted"/>
<evidence type="ECO:0000256" key="1">
    <source>
        <dbReference type="SAM" id="Phobius"/>
    </source>
</evidence>
<reference evidence="3 5" key="3">
    <citation type="submission" date="2023-03" db="EMBL/GenBank/DDBJ databases">
        <title>Agriculturally important microbes genome sequencing.</title>
        <authorList>
            <person name="Dunlap C."/>
        </authorList>
    </citation>
    <scope>NUCLEOTIDE SEQUENCE [LARGE SCALE GENOMIC DNA]</scope>
    <source>
        <strain evidence="3 5">CBP-3203</strain>
    </source>
</reference>
<accession>A0A0J6DTN1</accession>
<gene>
    <name evidence="2" type="ORF">AB447_221175</name>
    <name evidence="3" type="ORF">P8828_18010</name>
</gene>
<reference evidence="2 4" key="1">
    <citation type="journal article" date="2015" name="Int. J. Syst. Evol. Microbiol.">
        <title>Bacillus glycinifermentans sp. nov., isolated from fermented soybean paste.</title>
        <authorList>
            <person name="Kim S.J."/>
            <person name="Dunlap C.A."/>
            <person name="Kwon S.W."/>
            <person name="Rooney A.P."/>
        </authorList>
    </citation>
    <scope>NUCLEOTIDE SEQUENCE [LARGE SCALE GENOMIC DNA]</scope>
    <source>
        <strain evidence="2 4">GO-13</strain>
    </source>
</reference>
<keyword evidence="5" id="KW-1185">Reference proteome</keyword>
<dbReference type="InterPro" id="IPR018672">
    <property type="entry name" value="DUF2140"/>
</dbReference>
<dbReference type="AlphaFoldDB" id="A0A0J6DTN1"/>